<evidence type="ECO:0000313" key="2">
    <source>
        <dbReference type="EMBL" id="CAG6666710.1"/>
    </source>
</evidence>
<accession>A0A8D8WQH1</accession>
<name>A0A8D8WQH1_9HEMI</name>
<feature type="transmembrane region" description="Helical" evidence="1">
    <location>
        <begin position="7"/>
        <end position="31"/>
    </location>
</feature>
<keyword evidence="1" id="KW-0812">Transmembrane</keyword>
<evidence type="ECO:0000256" key="1">
    <source>
        <dbReference type="SAM" id="Phobius"/>
    </source>
</evidence>
<dbReference type="AlphaFoldDB" id="A0A8D8WQH1"/>
<dbReference type="EMBL" id="HBUF01214949">
    <property type="protein sequence ID" value="CAG6666710.1"/>
    <property type="molecule type" value="Transcribed_RNA"/>
</dbReference>
<keyword evidence="1" id="KW-1133">Transmembrane helix</keyword>
<organism evidence="2">
    <name type="scientific">Cacopsylla melanoneura</name>
    <dbReference type="NCBI Taxonomy" id="428564"/>
    <lineage>
        <taxon>Eukaryota</taxon>
        <taxon>Metazoa</taxon>
        <taxon>Ecdysozoa</taxon>
        <taxon>Arthropoda</taxon>
        <taxon>Hexapoda</taxon>
        <taxon>Insecta</taxon>
        <taxon>Pterygota</taxon>
        <taxon>Neoptera</taxon>
        <taxon>Paraneoptera</taxon>
        <taxon>Hemiptera</taxon>
        <taxon>Sternorrhyncha</taxon>
        <taxon>Psylloidea</taxon>
        <taxon>Psyllidae</taxon>
        <taxon>Psyllinae</taxon>
        <taxon>Cacopsylla</taxon>
    </lineage>
</organism>
<reference evidence="2" key="1">
    <citation type="submission" date="2021-05" db="EMBL/GenBank/DDBJ databases">
        <authorList>
            <person name="Alioto T."/>
            <person name="Alioto T."/>
            <person name="Gomez Garrido J."/>
        </authorList>
    </citation>
    <scope>NUCLEOTIDE SEQUENCE</scope>
</reference>
<sequence>MSFCLYFCCLYICTSCISAVLIFVLLLSLYLKSIIGFKIMIQNNFTKKIWKKRSDTVTEKSEKVNNNKRVKKSIQIRGRVNVCGILFHPTSTTMSIKKRKED</sequence>
<protein>
    <submittedName>
        <fullName evidence="2">Uncharacterized protein</fullName>
    </submittedName>
</protein>
<keyword evidence="1" id="KW-0472">Membrane</keyword>
<proteinExistence type="predicted"/>